<dbReference type="STRING" id="570519.SAMN04488116_3245"/>
<dbReference type="AlphaFoldDB" id="A0A1M5PKH1"/>
<dbReference type="RefSeq" id="WP_073181536.1">
    <property type="nucleotide sequence ID" value="NZ_FQWL01000008.1"/>
</dbReference>
<dbReference type="OrthoDB" id="9786766at2"/>
<gene>
    <name evidence="2" type="ORF">SAMN04488116_3245</name>
</gene>
<dbReference type="Gene3D" id="2.60.40.1190">
    <property type="match status" value="1"/>
</dbReference>
<feature type="domain" description="DUF5916" evidence="1">
    <location>
        <begin position="236"/>
        <end position="644"/>
    </location>
</feature>
<dbReference type="CDD" id="cd09618">
    <property type="entry name" value="CBM9_like_2"/>
    <property type="match status" value="1"/>
</dbReference>
<dbReference type="SUPFAM" id="SSF49344">
    <property type="entry name" value="CBD9-like"/>
    <property type="match status" value="1"/>
</dbReference>
<sequence length="732" mass="84144">MLKLRFVLATALFPLVLMSQIDLKSFTVKYISEPISIDGELNESVWQTAESAHDFQQYFPSDSILATQKTDIKMLFDDTTLYIGIRQDTKGRDYITPSLRRDYRAGGNDNISLLFDTFNDGTNAFLFGITPLGVRREALISGGGGDLGGFTTSWDVKWKGESKIHDDYYISELAIPLTSFKFREGETKWRFNSYRFDMQANERSTWIKIPQNQLIFGLAFMGDMVFERPLGKSRTPLAIIPYINGISGKDFETDETTNDFKVGGDAKIAIGNGMNLDITLNPDFSQVEVDNFITNLTRFEVSLPERRQFFIDNSDLFSNFGGRRDANPFFSRRIGIATDTEDNTIENRIIGGVRLSGKLNQNLRLGFLSIQTEEDEANEIASNNNMMVALQQKVFSRSNIGMFFINRQTFDSPDFLDEDEEYNRVVGLDYNLATEDNTWVGKAYGHKSFQPDDTEGNYSLGAFLQYNSRNYGAFLDAVYVDEEFNSDLGFIPRKDIFKLAGNFNRNFWPKDSKINSHGFGLFSIYTWRPTLDYQNTDYNINFNWGAEFNNLSEINAEIVHRYIYLTDEFEPTGKDDAVPLPANQGYYFYSTAVEYRSDRRKTFFFGAMPSYGGFFNGTRFSLQADVNLRIQPKVNLSLDLNYDHLDLPSPHATADIWLVAPRIDITFSKSIFWSTLVQYSNQRDNLGFNSRLQWRFAPLSDLFLVYNDNYFVNTFMPRNRSINLKLTYWLNI</sequence>
<protein>
    <recommendedName>
        <fullName evidence="1">DUF5916 domain-containing protein</fullName>
    </recommendedName>
</protein>
<dbReference type="EMBL" id="FQWL01000008">
    <property type="protein sequence ID" value="SHH02245.1"/>
    <property type="molecule type" value="Genomic_DNA"/>
</dbReference>
<dbReference type="Proteomes" id="UP000184532">
    <property type="component" value="Unassembled WGS sequence"/>
</dbReference>
<name>A0A1M5PKH1_9FLAO</name>
<proteinExistence type="predicted"/>
<dbReference type="Pfam" id="PF19313">
    <property type="entry name" value="DUF5916"/>
    <property type="match status" value="1"/>
</dbReference>
<evidence type="ECO:0000313" key="2">
    <source>
        <dbReference type="EMBL" id="SHH02245.1"/>
    </source>
</evidence>
<evidence type="ECO:0000259" key="1">
    <source>
        <dbReference type="Pfam" id="PF19313"/>
    </source>
</evidence>
<accession>A0A1M5PKH1</accession>
<evidence type="ECO:0000313" key="3">
    <source>
        <dbReference type="Proteomes" id="UP000184532"/>
    </source>
</evidence>
<reference evidence="3" key="1">
    <citation type="submission" date="2016-11" db="EMBL/GenBank/DDBJ databases">
        <authorList>
            <person name="Varghese N."/>
            <person name="Submissions S."/>
        </authorList>
    </citation>
    <scope>NUCLEOTIDE SEQUENCE [LARGE SCALE GENOMIC DNA]</scope>
    <source>
        <strain evidence="3">DSM 22638</strain>
    </source>
</reference>
<dbReference type="InterPro" id="IPR045670">
    <property type="entry name" value="DUF5916"/>
</dbReference>
<keyword evidence="3" id="KW-1185">Reference proteome</keyword>
<organism evidence="2 3">
    <name type="scientific">Flagellimonas flava</name>
    <dbReference type="NCBI Taxonomy" id="570519"/>
    <lineage>
        <taxon>Bacteria</taxon>
        <taxon>Pseudomonadati</taxon>
        <taxon>Bacteroidota</taxon>
        <taxon>Flavobacteriia</taxon>
        <taxon>Flavobacteriales</taxon>
        <taxon>Flavobacteriaceae</taxon>
        <taxon>Flagellimonas</taxon>
    </lineage>
</organism>